<dbReference type="InterPro" id="IPR045739">
    <property type="entry name" value="ACT_dom_pair"/>
</dbReference>
<keyword evidence="4" id="KW-1185">Reference proteome</keyword>
<gene>
    <name evidence="3" type="ORF">HNQ40_000896</name>
</gene>
<proteinExistence type="predicted"/>
<dbReference type="Pfam" id="PF19571">
    <property type="entry name" value="ACT_8"/>
    <property type="match status" value="1"/>
</dbReference>
<accession>A0A7X0LJ98</accession>
<dbReference type="EMBL" id="JACHGY010000001">
    <property type="protein sequence ID" value="MBB6429090.1"/>
    <property type="molecule type" value="Genomic_DNA"/>
</dbReference>
<reference evidence="3 4" key="1">
    <citation type="submission" date="2020-08" db="EMBL/GenBank/DDBJ databases">
        <title>Genomic Encyclopedia of Type Strains, Phase IV (KMG-IV): sequencing the most valuable type-strain genomes for metagenomic binning, comparative biology and taxonomic classification.</title>
        <authorList>
            <person name="Goeker M."/>
        </authorList>
    </citation>
    <scope>NUCLEOTIDE SEQUENCE [LARGE SCALE GENOMIC DNA]</scope>
    <source>
        <strain evidence="3 4">DSM 103725</strain>
    </source>
</reference>
<dbReference type="AlphaFoldDB" id="A0A7X0LJ98"/>
<evidence type="ECO:0000256" key="1">
    <source>
        <dbReference type="SAM" id="MobiDB-lite"/>
    </source>
</evidence>
<dbReference type="Gene3D" id="3.30.2130.10">
    <property type="entry name" value="VC0802-like"/>
    <property type="match status" value="1"/>
</dbReference>
<dbReference type="PANTHER" id="PTHR40099">
    <property type="entry name" value="ACETOLACTATE SYNTHASE, SMALL SUBUNIT"/>
    <property type="match status" value="1"/>
</dbReference>
<evidence type="ECO:0000259" key="2">
    <source>
        <dbReference type="Pfam" id="PF19571"/>
    </source>
</evidence>
<organism evidence="3 4">
    <name type="scientific">Algisphaera agarilytica</name>
    <dbReference type="NCBI Taxonomy" id="1385975"/>
    <lineage>
        <taxon>Bacteria</taxon>
        <taxon>Pseudomonadati</taxon>
        <taxon>Planctomycetota</taxon>
        <taxon>Phycisphaerae</taxon>
        <taxon>Phycisphaerales</taxon>
        <taxon>Phycisphaeraceae</taxon>
        <taxon>Algisphaera</taxon>
    </lineage>
</organism>
<comment type="caution">
    <text evidence="3">The sequence shown here is derived from an EMBL/GenBank/DDBJ whole genome shotgun (WGS) entry which is preliminary data.</text>
</comment>
<dbReference type="RefSeq" id="WP_184676689.1">
    <property type="nucleotide sequence ID" value="NZ_JACHGY010000001.1"/>
</dbReference>
<dbReference type="Proteomes" id="UP000541810">
    <property type="component" value="Unassembled WGS sequence"/>
</dbReference>
<name>A0A7X0LJ98_9BACT</name>
<feature type="domain" description="ACT" evidence="2">
    <location>
        <begin position="20"/>
        <end position="158"/>
    </location>
</feature>
<evidence type="ECO:0000313" key="3">
    <source>
        <dbReference type="EMBL" id="MBB6429090.1"/>
    </source>
</evidence>
<dbReference type="PANTHER" id="PTHR40099:SF1">
    <property type="entry name" value="ACETOLACTATE SYNTHASE, SMALL SUBUNIT"/>
    <property type="match status" value="1"/>
</dbReference>
<protein>
    <recommendedName>
        <fullName evidence="2">ACT domain-containing protein</fullName>
    </recommendedName>
</protein>
<sequence>MSQIPIDTPTARGYQPPVNTQFSVFLDNRVGRLMDLLEQFDNASALTLAGLSVVDSADHAVVRLLTSKADLARRLLNRCEYTFSEIDVIAVELPYENSLVSVCEVLTTVELNIHYAYPLLVRPRGLPVVALHTDDTTFAGQVLRKRHFTVLAENDLGENAPGSTPGTPNDPEGN</sequence>
<evidence type="ECO:0000313" key="4">
    <source>
        <dbReference type="Proteomes" id="UP000541810"/>
    </source>
</evidence>
<feature type="region of interest" description="Disordered" evidence="1">
    <location>
        <begin position="154"/>
        <end position="174"/>
    </location>
</feature>